<dbReference type="Pfam" id="PF09782">
    <property type="entry name" value="NDUF_B6"/>
    <property type="match status" value="1"/>
</dbReference>
<sequence length="166" mass="18789">MTKASQTGGVKPMSIGGRLMDVRERTIGMTDAERAFRKQWVKDQQLAKNEPVHVPEMYEALNNPIKRFYKRPLNKFEALLVPLVGANRAGSIRYYTGKILMGIAGAYLLTYYLKYNTNDWTRTNGIRILKSREACLPGDPDFPCVSQRCQGSDYADRGFNSCKLAL</sequence>
<keyword evidence="2" id="KW-1185">Reference proteome</keyword>
<evidence type="ECO:0000313" key="2">
    <source>
        <dbReference type="Proteomes" id="UP001153636"/>
    </source>
</evidence>
<dbReference type="Proteomes" id="UP001153636">
    <property type="component" value="Chromosome 8"/>
</dbReference>
<dbReference type="InterPro" id="IPR019174">
    <property type="entry name" value="NADH_DH_b-subcmplx_su6"/>
</dbReference>
<accession>A0A9P0DC13</accession>
<organism evidence="1 2">
    <name type="scientific">Psylliodes chrysocephalus</name>
    <dbReference type="NCBI Taxonomy" id="3402493"/>
    <lineage>
        <taxon>Eukaryota</taxon>
        <taxon>Metazoa</taxon>
        <taxon>Ecdysozoa</taxon>
        <taxon>Arthropoda</taxon>
        <taxon>Hexapoda</taxon>
        <taxon>Insecta</taxon>
        <taxon>Pterygota</taxon>
        <taxon>Neoptera</taxon>
        <taxon>Endopterygota</taxon>
        <taxon>Coleoptera</taxon>
        <taxon>Polyphaga</taxon>
        <taxon>Cucujiformia</taxon>
        <taxon>Chrysomeloidea</taxon>
        <taxon>Chrysomelidae</taxon>
        <taxon>Galerucinae</taxon>
        <taxon>Alticini</taxon>
        <taxon>Psylliodes</taxon>
    </lineage>
</organism>
<dbReference type="EMBL" id="OV651820">
    <property type="protein sequence ID" value="CAH1114130.1"/>
    <property type="molecule type" value="Genomic_DNA"/>
</dbReference>
<dbReference type="AlphaFoldDB" id="A0A9P0DC13"/>
<dbReference type="PANTHER" id="PTHR21106">
    <property type="entry name" value="NADH DEHYDROGENASE [UBIQUINONE] 1 BETA SUBCOMPLEX SUBUNIT 6"/>
    <property type="match status" value="1"/>
</dbReference>
<dbReference type="PANTHER" id="PTHR21106:SF2">
    <property type="entry name" value="NADH DEHYDROGENASE [UBIQUINONE] 1 BETA SUBCOMPLEX SUBUNIT 6"/>
    <property type="match status" value="1"/>
</dbReference>
<evidence type="ECO:0008006" key="3">
    <source>
        <dbReference type="Google" id="ProtNLM"/>
    </source>
</evidence>
<protein>
    <recommendedName>
        <fullName evidence="3">NADH dehydrogenase [ubiquinone] 1 beta subcomplex subunit 6</fullName>
    </recommendedName>
</protein>
<dbReference type="GO" id="GO:0006120">
    <property type="term" value="P:mitochondrial electron transport, NADH to ubiquinone"/>
    <property type="evidence" value="ECO:0007669"/>
    <property type="project" value="InterPro"/>
</dbReference>
<proteinExistence type="predicted"/>
<reference evidence="1" key="1">
    <citation type="submission" date="2022-01" db="EMBL/GenBank/DDBJ databases">
        <authorList>
            <person name="King R."/>
        </authorList>
    </citation>
    <scope>NUCLEOTIDE SEQUENCE</scope>
</reference>
<evidence type="ECO:0000313" key="1">
    <source>
        <dbReference type="EMBL" id="CAH1114130.1"/>
    </source>
</evidence>
<dbReference type="GO" id="GO:0005739">
    <property type="term" value="C:mitochondrion"/>
    <property type="evidence" value="ECO:0007669"/>
    <property type="project" value="GOC"/>
</dbReference>
<name>A0A9P0DC13_9CUCU</name>
<dbReference type="OrthoDB" id="5824032at2759"/>
<gene>
    <name evidence="1" type="ORF">PSYICH_LOCUS14226</name>
</gene>